<dbReference type="Proteomes" id="UP000092024">
    <property type="component" value="Unassembled WGS sequence"/>
</dbReference>
<dbReference type="RefSeq" id="WP_068681744.1">
    <property type="nucleotide sequence ID" value="NZ_LYPA01000046.1"/>
</dbReference>
<evidence type="ECO:0000313" key="6">
    <source>
        <dbReference type="Proteomes" id="UP000092024"/>
    </source>
</evidence>
<dbReference type="InterPro" id="IPR036388">
    <property type="entry name" value="WH-like_DNA-bd_sf"/>
</dbReference>
<keyword evidence="1" id="KW-0805">Transcription regulation</keyword>
<evidence type="ECO:0000256" key="3">
    <source>
        <dbReference type="ARBA" id="ARBA00023163"/>
    </source>
</evidence>
<dbReference type="SUPFAM" id="SSF46785">
    <property type="entry name" value="Winged helix' DNA-binding domain"/>
    <property type="match status" value="1"/>
</dbReference>
<dbReference type="PANTHER" id="PTHR33204:SF29">
    <property type="entry name" value="TRANSCRIPTIONAL REGULATOR"/>
    <property type="match status" value="1"/>
</dbReference>
<organism evidence="5 6">
    <name type="scientific">Paenibacillus oryzae</name>
    <dbReference type="NCBI Taxonomy" id="1844972"/>
    <lineage>
        <taxon>Bacteria</taxon>
        <taxon>Bacillati</taxon>
        <taxon>Bacillota</taxon>
        <taxon>Bacilli</taxon>
        <taxon>Bacillales</taxon>
        <taxon>Paenibacillaceae</taxon>
        <taxon>Paenibacillus</taxon>
    </lineage>
</organism>
<gene>
    <name evidence="5" type="ORF">A7K91_03405</name>
</gene>
<reference evidence="5 6" key="1">
    <citation type="submission" date="2016-05" db="EMBL/GenBank/DDBJ databases">
        <title>Paenibacillus oryzae. sp. nov., isolated from the rice root.</title>
        <authorList>
            <person name="Zhang J."/>
            <person name="Zhang X."/>
        </authorList>
    </citation>
    <scope>NUCLEOTIDE SEQUENCE [LARGE SCALE GENOMIC DNA]</scope>
    <source>
        <strain evidence="5 6">1DrF-4</strain>
    </source>
</reference>
<evidence type="ECO:0000313" key="5">
    <source>
        <dbReference type="EMBL" id="OBR66505.1"/>
    </source>
</evidence>
<dbReference type="Gene3D" id="1.10.10.10">
    <property type="entry name" value="Winged helix-like DNA-binding domain superfamily/Winged helix DNA-binding domain"/>
    <property type="match status" value="1"/>
</dbReference>
<dbReference type="PROSITE" id="PS51118">
    <property type="entry name" value="HTH_HXLR"/>
    <property type="match status" value="1"/>
</dbReference>
<evidence type="ECO:0000256" key="1">
    <source>
        <dbReference type="ARBA" id="ARBA00023015"/>
    </source>
</evidence>
<keyword evidence="2" id="KW-0238">DNA-binding</keyword>
<keyword evidence="6" id="KW-1185">Reference proteome</keyword>
<dbReference type="GO" id="GO:0003677">
    <property type="term" value="F:DNA binding"/>
    <property type="evidence" value="ECO:0007669"/>
    <property type="project" value="UniProtKB-KW"/>
</dbReference>
<dbReference type="InterPro" id="IPR036390">
    <property type="entry name" value="WH_DNA-bd_sf"/>
</dbReference>
<dbReference type="AlphaFoldDB" id="A0A1A5YMA2"/>
<name>A0A1A5YMA2_9BACL</name>
<comment type="caution">
    <text evidence="5">The sequence shown here is derived from an EMBL/GenBank/DDBJ whole genome shotgun (WGS) entry which is preliminary data.</text>
</comment>
<sequence length="111" mass="12804">MTDQSKNSNAQVQQTPFDYTLSVIGGKWRMKIMYQLAGEKVIRYGELKRQIPAITHKMLSSQLKELECCGIVNREEYHQIPPKVEYSLTPRGRTLMPILEGMCKWGVENQS</sequence>
<dbReference type="OrthoDB" id="9791143at2"/>
<proteinExistence type="predicted"/>
<feature type="domain" description="HTH hxlR-type" evidence="4">
    <location>
        <begin position="15"/>
        <end position="111"/>
    </location>
</feature>
<evidence type="ECO:0000259" key="4">
    <source>
        <dbReference type="PROSITE" id="PS51118"/>
    </source>
</evidence>
<protein>
    <recommendedName>
        <fullName evidence="4">HTH hxlR-type domain-containing protein</fullName>
    </recommendedName>
</protein>
<dbReference type="Pfam" id="PF01638">
    <property type="entry name" value="HxlR"/>
    <property type="match status" value="1"/>
</dbReference>
<dbReference type="EMBL" id="LYPA01000046">
    <property type="protein sequence ID" value="OBR66505.1"/>
    <property type="molecule type" value="Genomic_DNA"/>
</dbReference>
<evidence type="ECO:0000256" key="2">
    <source>
        <dbReference type="ARBA" id="ARBA00023125"/>
    </source>
</evidence>
<dbReference type="InterPro" id="IPR002577">
    <property type="entry name" value="HTH_HxlR"/>
</dbReference>
<accession>A0A1A5YMA2</accession>
<dbReference type="PANTHER" id="PTHR33204">
    <property type="entry name" value="TRANSCRIPTIONAL REGULATOR, MARR FAMILY"/>
    <property type="match status" value="1"/>
</dbReference>
<keyword evidence="3" id="KW-0804">Transcription</keyword>